<dbReference type="InterPro" id="IPR008929">
    <property type="entry name" value="Chondroitin_lyas"/>
</dbReference>
<dbReference type="EMBL" id="JBHMFA010000017">
    <property type="protein sequence ID" value="MFB9106487.1"/>
    <property type="molecule type" value="Genomic_DNA"/>
</dbReference>
<comment type="subcellular location">
    <subcellularLocation>
        <location evidence="1">Secreted</location>
    </subcellularLocation>
</comment>
<dbReference type="InterPro" id="IPR055372">
    <property type="entry name" value="CBM96"/>
</dbReference>
<dbReference type="Gene3D" id="2.60.40.1080">
    <property type="match status" value="1"/>
</dbReference>
<proteinExistence type="predicted"/>
<dbReference type="InterPro" id="IPR013783">
    <property type="entry name" value="Ig-like_fold"/>
</dbReference>
<name>A0ABV5H3J5_9FLAO</name>
<dbReference type="Gene3D" id="1.50.10.100">
    <property type="entry name" value="Chondroitin AC/alginate lyase"/>
    <property type="match status" value="1"/>
</dbReference>
<sequence length="1451" mass="158656">MKNYYFFKHSICFVCFFFLSLSIWATDETVAPGGDIQAAIDNVAASGGGIVTLASGTHNITEPLRIKSNITLQGEGQWASLLKTTVNMNMIIADAEGLVNLVIQNLEIEGTNALNGGGIQITSQGVDHDNIKILNVHCTKTGWGVHIKGATNLLVKDCLFDENGTAGQEGFAHNMYLRRVYGAEVRDSQFLNSTSANGINISYSEDIKIYNCEMSGNYFRGVRAANTVGYLVHDCIVQNNGNVGILANSEGVPTTNIDIRRNCVSNNTLEGISGVNGVTGIVTDNNAYGNDTDDDSADYSLPGGVNESGNISDASVNCVYQTNQTRILLGATSGINTVELNWTLDNVTTVRQDVFRDTDADASGRTLIASNVSGTTYIDNSVVGGTDYWYWVKASDISENTINSNAASANPSSGEPSVELSATAGDGFVTLDWDIENIDIQNIGVFRDTDDNASGRKLIRNGVTGTSYTDTSVENGTQYWYWLKVTDVDSKNFQNDPATYALPSAPKPPRAQFVHPGISHKKSDLDRMKYMVEAQIDPWYASYKEMELDAKSSYDYVVQGDESFTELGRDSKVNYNAWNSDIRAAYYNAIRYYITGDKKHADKAVEIFKAWSNLTSVTSGGTEALSGGVAYIMVEAAEIIKSTYPGWEAADLQAFKDMLVYPGYSTTTEPADIRNNATFYWKSYLGDPVRHGNQGLSGWRTVMAMGIFLDNETMYNRAYHYIKGTLNEHTGDLPYPAGPNTSSEAPTAVGDHSDTYGITRGYSEANYGYNELMTNYIYENGQCQESSRDQGHVLFGIGLLGSMSEMAWNQGDDLYSHEDDRFLKGLEFSLKYNVSAIASYPDQTTPWEPDNFITGFDRTGRWYSKSMSPEGIGGFTTNRPLWEMSTAHYIGRGFKTEEEAKWTQRARDKSIELSGYEKAGWTNDAIGWGALTFRRPVECFGDPIMGFDANGLPNYAVHTIAEVVEAENFDYDPLQNGEGRVYKDLSVGNSGGAYRMMDNVDVETITTGGYNLTDIEAGEWLTYTVSVPETAIYSISIKYAASQAGGNVKFSFGGEEKTGEEAVPFGAPYSEGDSDWKDYVIAEDIQLEKGVQSLKIYFSGVSNTFKLDNFTLAETGIVKEDQTIQFFTMSNKLLGGDDFDPEASATSGLDVSYSSSNTSVATIVDGMVHIVGVGQTTITATQEGDAAYNEAPSVSQELTVVPVVAGTLILGADADAYVHEGKANDNFGEATSMVTKLDARYAILKFDLNSVPGDVVSAKLRLFQRTGYRDLRTVYDVADDSWTETGITWNNKPDYSNVRSEITTISKTWCEWDVSSYVAQEANDDNIITFAIKDPANSGVGIDFYSKEQGDTVPELIIEYAATSLSTSSEGLNISMYPNPVSNALYISLGSANLNLNETSINVFALSGQKVMETKPDSNQVELNISQLNSGVYMLMISDTSKNITRKIVKL</sequence>
<dbReference type="InterPro" id="IPR039448">
    <property type="entry name" value="Beta_helix"/>
</dbReference>
<dbReference type="SMART" id="SM00710">
    <property type="entry name" value="PbH1"/>
    <property type="match status" value="7"/>
</dbReference>
<dbReference type="SUPFAM" id="SSF48230">
    <property type="entry name" value="Chondroitin AC/alginate lyase"/>
    <property type="match status" value="1"/>
</dbReference>
<accession>A0ABV5H3J5</accession>
<keyword evidence="2" id="KW-0964">Secreted</keyword>
<dbReference type="Gene3D" id="2.60.40.10">
    <property type="entry name" value="Immunoglobulins"/>
    <property type="match status" value="2"/>
</dbReference>
<feature type="domain" description="CBM6" evidence="6">
    <location>
        <begin position="980"/>
        <end position="1113"/>
    </location>
</feature>
<dbReference type="InterPro" id="IPR011050">
    <property type="entry name" value="Pectin_lyase_fold/virulence"/>
</dbReference>
<dbReference type="SMART" id="SM00606">
    <property type="entry name" value="CBD_IV"/>
    <property type="match status" value="1"/>
</dbReference>
<keyword evidence="4" id="KW-0456">Lyase</keyword>
<feature type="signal peptide" evidence="5">
    <location>
        <begin position="1"/>
        <end position="25"/>
    </location>
</feature>
<evidence type="ECO:0000313" key="8">
    <source>
        <dbReference type="Proteomes" id="UP001589590"/>
    </source>
</evidence>
<dbReference type="InterPro" id="IPR006626">
    <property type="entry name" value="PbH1"/>
</dbReference>
<feature type="chain" id="PRO_5046711916" evidence="5">
    <location>
        <begin position="26"/>
        <end position="1451"/>
    </location>
</feature>
<dbReference type="InterPro" id="IPR008397">
    <property type="entry name" value="Alginate_lyase_dom"/>
</dbReference>
<organism evidence="7 8">
    <name type="scientific">Algibacter miyuki</name>
    <dbReference type="NCBI Taxonomy" id="1306933"/>
    <lineage>
        <taxon>Bacteria</taxon>
        <taxon>Pseudomonadati</taxon>
        <taxon>Bacteroidota</taxon>
        <taxon>Flavobacteriia</taxon>
        <taxon>Flavobacteriales</taxon>
        <taxon>Flavobacteriaceae</taxon>
        <taxon>Algibacter</taxon>
    </lineage>
</organism>
<evidence type="ECO:0000256" key="3">
    <source>
        <dbReference type="ARBA" id="ARBA00022729"/>
    </source>
</evidence>
<reference evidence="7 8" key="1">
    <citation type="submission" date="2024-09" db="EMBL/GenBank/DDBJ databases">
        <authorList>
            <person name="Sun Q."/>
            <person name="Mori K."/>
        </authorList>
    </citation>
    <scope>NUCLEOTIDE SEQUENCE [LARGE SCALE GENOMIC DNA]</scope>
    <source>
        <strain evidence="7 8">CECT 8300</strain>
    </source>
</reference>
<dbReference type="Pfam" id="PF24517">
    <property type="entry name" value="CBM96"/>
    <property type="match status" value="1"/>
</dbReference>
<evidence type="ECO:0000256" key="1">
    <source>
        <dbReference type="ARBA" id="ARBA00004613"/>
    </source>
</evidence>
<dbReference type="SUPFAM" id="SSF49373">
    <property type="entry name" value="Invasin/intimin cell-adhesion fragments"/>
    <property type="match status" value="1"/>
</dbReference>
<dbReference type="PROSITE" id="PS51175">
    <property type="entry name" value="CBM6"/>
    <property type="match status" value="1"/>
</dbReference>
<dbReference type="Gene3D" id="2.60.120.260">
    <property type="entry name" value="Galactose-binding domain-like"/>
    <property type="match status" value="1"/>
</dbReference>
<dbReference type="NCBIfam" id="TIGR04183">
    <property type="entry name" value="Por_Secre_tail"/>
    <property type="match status" value="1"/>
</dbReference>
<evidence type="ECO:0000256" key="2">
    <source>
        <dbReference type="ARBA" id="ARBA00022525"/>
    </source>
</evidence>
<dbReference type="NCBIfam" id="NF033679">
    <property type="entry name" value="DNRLRE_dom"/>
    <property type="match status" value="1"/>
</dbReference>
<dbReference type="InterPro" id="IPR008964">
    <property type="entry name" value="Invasin/intimin_cell_adhesion"/>
</dbReference>
<keyword evidence="3 5" id="KW-0732">Signal</keyword>
<dbReference type="Pfam" id="PF18962">
    <property type="entry name" value="Por_Secre_tail"/>
    <property type="match status" value="1"/>
</dbReference>
<evidence type="ECO:0000259" key="6">
    <source>
        <dbReference type="PROSITE" id="PS51175"/>
    </source>
</evidence>
<dbReference type="InterPro" id="IPR012334">
    <property type="entry name" value="Pectin_lyas_fold"/>
</dbReference>
<dbReference type="RefSeq" id="WP_290270484.1">
    <property type="nucleotide sequence ID" value="NZ_JAUFQP010000010.1"/>
</dbReference>
<dbReference type="SUPFAM" id="SSF51126">
    <property type="entry name" value="Pectin lyase-like"/>
    <property type="match status" value="1"/>
</dbReference>
<dbReference type="Pfam" id="PF13229">
    <property type="entry name" value="Beta_helix"/>
    <property type="match status" value="1"/>
</dbReference>
<evidence type="ECO:0000256" key="4">
    <source>
        <dbReference type="ARBA" id="ARBA00023239"/>
    </source>
</evidence>
<keyword evidence="8" id="KW-1185">Reference proteome</keyword>
<dbReference type="Pfam" id="PF05426">
    <property type="entry name" value="Alginate_lyase"/>
    <property type="match status" value="1"/>
</dbReference>
<dbReference type="Proteomes" id="UP001589590">
    <property type="component" value="Unassembled WGS sequence"/>
</dbReference>
<dbReference type="InterPro" id="IPR005084">
    <property type="entry name" value="CBM6"/>
</dbReference>
<dbReference type="InterPro" id="IPR008979">
    <property type="entry name" value="Galactose-bd-like_sf"/>
</dbReference>
<evidence type="ECO:0000256" key="5">
    <source>
        <dbReference type="SAM" id="SignalP"/>
    </source>
</evidence>
<dbReference type="InterPro" id="IPR026444">
    <property type="entry name" value="Secre_tail"/>
</dbReference>
<comment type="caution">
    <text evidence="7">The sequence shown here is derived from an EMBL/GenBank/DDBJ whole genome shotgun (WGS) entry which is preliminary data.</text>
</comment>
<protein>
    <submittedName>
        <fullName evidence="7">DNRLRE domain-containing protein</fullName>
    </submittedName>
</protein>
<gene>
    <name evidence="7" type="ORF">ACFFU1_16385</name>
</gene>
<dbReference type="InterPro" id="IPR006584">
    <property type="entry name" value="Cellulose-bd_IV"/>
</dbReference>
<evidence type="ECO:0000313" key="7">
    <source>
        <dbReference type="EMBL" id="MFB9106487.1"/>
    </source>
</evidence>
<dbReference type="CDD" id="cd04080">
    <property type="entry name" value="CBM6_cellulase-like"/>
    <property type="match status" value="1"/>
</dbReference>
<dbReference type="SUPFAM" id="SSF49785">
    <property type="entry name" value="Galactose-binding domain-like"/>
    <property type="match status" value="1"/>
</dbReference>
<dbReference type="Gene3D" id="2.160.20.10">
    <property type="entry name" value="Single-stranded right-handed beta-helix, Pectin lyase-like"/>
    <property type="match status" value="1"/>
</dbReference>